<evidence type="ECO:0000256" key="13">
    <source>
        <dbReference type="ARBA" id="ARBA00022723"/>
    </source>
</evidence>
<feature type="domain" description="PEP-utilising enzyme C-terminal" evidence="22">
    <location>
        <begin position="258"/>
        <end position="546"/>
    </location>
</feature>
<dbReference type="SUPFAM" id="SSF51621">
    <property type="entry name" value="Phosphoenolpyruvate/pyruvate domain"/>
    <property type="match status" value="1"/>
</dbReference>
<dbReference type="InterPro" id="IPR015813">
    <property type="entry name" value="Pyrv/PenolPyrv_kinase-like_dom"/>
</dbReference>
<dbReference type="PROSITE" id="PS00742">
    <property type="entry name" value="PEP_ENZYMES_2"/>
    <property type="match status" value="1"/>
</dbReference>
<dbReference type="InterPro" id="IPR050499">
    <property type="entry name" value="PEP-utilizing_PTS_enzyme"/>
</dbReference>
<dbReference type="PROSITE" id="PS00370">
    <property type="entry name" value="PEP_ENZYMES_PHOS_SITE"/>
    <property type="match status" value="1"/>
</dbReference>
<dbReference type="InterPro" id="IPR024692">
    <property type="entry name" value="PTS_EI"/>
</dbReference>
<dbReference type="PRINTS" id="PR01736">
    <property type="entry name" value="PHPHTRNFRASE"/>
</dbReference>
<dbReference type="InterPro" id="IPR006318">
    <property type="entry name" value="PTS_EI-like"/>
</dbReference>
<dbReference type="InterPro" id="IPR023151">
    <property type="entry name" value="PEP_util_CS"/>
</dbReference>
<evidence type="ECO:0000256" key="16">
    <source>
        <dbReference type="ARBA" id="ARBA00033235"/>
    </source>
</evidence>
<feature type="binding site" evidence="19">
    <location>
        <position position="302"/>
    </location>
    <ligand>
        <name>phosphoenolpyruvate</name>
        <dbReference type="ChEBI" id="CHEBI:58702"/>
    </ligand>
</feature>
<sequence>MSITLRGIGCAGGIAIGHVHLVSETTVDVVHLVLPEEDIPAELARFDAAIRETRKQLEMLWGSIPDNAPAELGSFLSLHIMILNDAALSRDPRQLIEEQHCNAEWALMQQLEILLAQFDEIEEDYLRERRADVIQVADRVLKVLAGHPVSHAHGQLATDRDTILVAHDLSPADMVQYKDIEFAAFVTDAGGATSHTAILARSLGIPAVVAMHNARELMKEGELVVVDGSAGTVIIEPDADELAHYQKLLQQWQRQQKQLAGTKSAEAITACGVPIELQGNIELPQDVPDMQDFGARSVGLFRSEFLFLASEELPTEDEQFEAYREVAVALNGQPVTIRTLDIGTDKLPKWFERSGGLNPAMGLCGVRLSLAQPHLFQTQLRALLRASAFGCIQIMFPLLSSVAQVRQCLQHVTLAKQSLRDEGIAFDEQVKMGGMVEIPAAALNVAGFLGLLDFVSVGTNDLVQYTLGVDRGDDSVAHLYNPAHPAVLQLLSHTIRTANALGKPVSVCGEMAGDPRFTRLLLGFGLRRFSMHPASLLAVKQVVRQSSLAELTAQTDAILACTDEEQVTPLLEQLNA</sequence>
<dbReference type="AlphaFoldDB" id="A0A847SGX5"/>
<feature type="active site" description="Tele-phosphohistidine intermediate" evidence="18">
    <location>
        <position position="195"/>
    </location>
</feature>
<evidence type="ECO:0000256" key="17">
    <source>
        <dbReference type="PIRNR" id="PIRNR000732"/>
    </source>
</evidence>
<keyword evidence="12 17" id="KW-0598">Phosphotransferase system</keyword>
<accession>A0A847SGX5</accession>
<dbReference type="GO" id="GO:0046872">
    <property type="term" value="F:metal ion binding"/>
    <property type="evidence" value="ECO:0007669"/>
    <property type="project" value="UniProtKB-KW"/>
</dbReference>
<comment type="caution">
    <text evidence="24">The sequence shown here is derived from an EMBL/GenBank/DDBJ whole genome shotgun (WGS) entry which is preliminary data.</text>
</comment>
<dbReference type="InterPro" id="IPR008279">
    <property type="entry name" value="PEP-util_enz_mobile_dom"/>
</dbReference>
<dbReference type="InterPro" id="IPR036637">
    <property type="entry name" value="Phosphohistidine_dom_sf"/>
</dbReference>
<keyword evidence="10 17" id="KW-0762">Sugar transport</keyword>
<dbReference type="InterPro" id="IPR036618">
    <property type="entry name" value="PtsI_HPr-bd_sf"/>
</dbReference>
<comment type="function">
    <text evidence="3 17">General (non sugar-specific) component of the phosphoenolpyruvate-dependent sugar phosphotransferase system (sugar PTS). This major carbohydrate active-transport system catalyzes the phosphorylation of incoming sugar substrates concomitantly with their translocation across the cell membrane. Enzyme I transfers the phosphoryl group from phosphoenolpyruvate (PEP) to the phosphoryl carrier protein (HPr).</text>
</comment>
<feature type="binding site" evidence="20">
    <location>
        <position position="437"/>
    </location>
    <ligand>
        <name>Mg(2+)</name>
        <dbReference type="ChEBI" id="CHEBI:18420"/>
    </ligand>
</feature>
<dbReference type="Gene3D" id="3.20.20.60">
    <property type="entry name" value="Phosphoenolpyruvate-binding domains"/>
    <property type="match status" value="1"/>
</dbReference>
<evidence type="ECO:0000256" key="4">
    <source>
        <dbReference type="ARBA" id="ARBA00004496"/>
    </source>
</evidence>
<comment type="similarity">
    <text evidence="5 17">Belongs to the PEP-utilizing enzyme family.</text>
</comment>
<evidence type="ECO:0000256" key="10">
    <source>
        <dbReference type="ARBA" id="ARBA00022597"/>
    </source>
</evidence>
<evidence type="ECO:0000256" key="15">
    <source>
        <dbReference type="ARBA" id="ARBA00022842"/>
    </source>
</evidence>
<evidence type="ECO:0000256" key="12">
    <source>
        <dbReference type="ARBA" id="ARBA00022683"/>
    </source>
</evidence>
<keyword evidence="11 17" id="KW-0808">Transferase</keyword>
<keyword evidence="25" id="KW-1185">Reference proteome</keyword>
<evidence type="ECO:0000259" key="23">
    <source>
        <dbReference type="Pfam" id="PF05524"/>
    </source>
</evidence>
<dbReference type="GO" id="GO:0008965">
    <property type="term" value="F:phosphoenolpyruvate-protein phosphotransferase activity"/>
    <property type="evidence" value="ECO:0007669"/>
    <property type="project" value="UniProtKB-EC"/>
</dbReference>
<reference evidence="24 25" key="1">
    <citation type="submission" date="2020-04" db="EMBL/GenBank/DDBJ databases">
        <title>Draft genome of Leeia sp. IMCC25680.</title>
        <authorList>
            <person name="Song J."/>
            <person name="Cho J.-C."/>
        </authorList>
    </citation>
    <scope>NUCLEOTIDE SEQUENCE [LARGE SCALE GENOMIC DNA]</scope>
    <source>
        <strain evidence="24 25">IMCC25680</strain>
    </source>
</reference>
<feature type="binding site" evidence="20">
    <location>
        <position position="461"/>
    </location>
    <ligand>
        <name>Mg(2+)</name>
        <dbReference type="ChEBI" id="CHEBI:18420"/>
    </ligand>
</feature>
<feature type="active site" description="Proton donor" evidence="18">
    <location>
        <position position="508"/>
    </location>
</feature>
<keyword evidence="15 17" id="KW-0460">Magnesium</keyword>
<dbReference type="Pfam" id="PF00391">
    <property type="entry name" value="PEP-utilizers"/>
    <property type="match status" value="1"/>
</dbReference>
<evidence type="ECO:0000256" key="6">
    <source>
        <dbReference type="ARBA" id="ARBA00012232"/>
    </source>
</evidence>
<feature type="domain" description="Phosphotransferase system enzyme I N-terminal" evidence="23">
    <location>
        <begin position="6"/>
        <end position="129"/>
    </location>
</feature>
<name>A0A847SGX5_9NEIS</name>
<evidence type="ECO:0000256" key="20">
    <source>
        <dbReference type="PIRSR" id="PIRSR000732-3"/>
    </source>
</evidence>
<dbReference type="InterPro" id="IPR040442">
    <property type="entry name" value="Pyrv_kinase-like_dom_sf"/>
</dbReference>
<dbReference type="InterPro" id="IPR018274">
    <property type="entry name" value="PEP_util_AS"/>
</dbReference>
<dbReference type="GO" id="GO:0009401">
    <property type="term" value="P:phosphoenolpyruvate-dependent sugar phosphotransferase system"/>
    <property type="evidence" value="ECO:0007669"/>
    <property type="project" value="UniProtKB-KW"/>
</dbReference>
<keyword evidence="14 17" id="KW-0418">Kinase</keyword>
<evidence type="ECO:0000313" key="24">
    <source>
        <dbReference type="EMBL" id="NLR76449.1"/>
    </source>
</evidence>
<dbReference type="Proteomes" id="UP000587991">
    <property type="component" value="Unassembled WGS sequence"/>
</dbReference>
<dbReference type="PIRSF" id="PIRSF000732">
    <property type="entry name" value="PTS_enzyme_I"/>
    <property type="match status" value="1"/>
</dbReference>
<keyword evidence="9 17" id="KW-0963">Cytoplasm</keyword>
<evidence type="ECO:0000256" key="1">
    <source>
        <dbReference type="ARBA" id="ARBA00000683"/>
    </source>
</evidence>
<organism evidence="24 25">
    <name type="scientific">Leeia aquatica</name>
    <dbReference type="NCBI Taxonomy" id="2725557"/>
    <lineage>
        <taxon>Bacteria</taxon>
        <taxon>Pseudomonadati</taxon>
        <taxon>Pseudomonadota</taxon>
        <taxon>Betaproteobacteria</taxon>
        <taxon>Neisseriales</taxon>
        <taxon>Leeiaceae</taxon>
        <taxon>Leeia</taxon>
    </lineage>
</organism>
<evidence type="ECO:0000256" key="8">
    <source>
        <dbReference type="ARBA" id="ARBA00022448"/>
    </source>
</evidence>
<evidence type="ECO:0000259" key="22">
    <source>
        <dbReference type="Pfam" id="PF02896"/>
    </source>
</evidence>
<evidence type="ECO:0000256" key="19">
    <source>
        <dbReference type="PIRSR" id="PIRSR000732-2"/>
    </source>
</evidence>
<dbReference type="PANTHER" id="PTHR46244:SF3">
    <property type="entry name" value="PHOSPHOENOLPYRUVATE-PROTEIN PHOSPHOTRANSFERASE"/>
    <property type="match status" value="1"/>
</dbReference>
<evidence type="ECO:0000256" key="18">
    <source>
        <dbReference type="PIRSR" id="PIRSR000732-1"/>
    </source>
</evidence>
<dbReference type="Gene3D" id="1.10.274.10">
    <property type="entry name" value="PtsI, HPr-binding domain"/>
    <property type="match status" value="1"/>
</dbReference>
<dbReference type="SUPFAM" id="SSF47831">
    <property type="entry name" value="Enzyme I of the PEP:sugar phosphotransferase system HPr-binding (sub)domain"/>
    <property type="match status" value="1"/>
</dbReference>
<evidence type="ECO:0000256" key="14">
    <source>
        <dbReference type="ARBA" id="ARBA00022777"/>
    </source>
</evidence>
<evidence type="ECO:0000259" key="21">
    <source>
        <dbReference type="Pfam" id="PF00391"/>
    </source>
</evidence>
<dbReference type="Pfam" id="PF02896">
    <property type="entry name" value="PEP-utilizers_C"/>
    <property type="match status" value="1"/>
</dbReference>
<dbReference type="InterPro" id="IPR000121">
    <property type="entry name" value="PEP_util_C"/>
</dbReference>
<proteinExistence type="inferred from homology"/>
<dbReference type="GO" id="GO:0005737">
    <property type="term" value="C:cytoplasm"/>
    <property type="evidence" value="ECO:0007669"/>
    <property type="project" value="UniProtKB-SubCell"/>
</dbReference>
<evidence type="ECO:0000256" key="9">
    <source>
        <dbReference type="ARBA" id="ARBA00022490"/>
    </source>
</evidence>
<dbReference type="EMBL" id="JABAIM010000004">
    <property type="protein sequence ID" value="NLR76449.1"/>
    <property type="molecule type" value="Genomic_DNA"/>
</dbReference>
<keyword evidence="8 17" id="KW-0813">Transport</keyword>
<evidence type="ECO:0000313" key="25">
    <source>
        <dbReference type="Proteomes" id="UP000587991"/>
    </source>
</evidence>
<dbReference type="PANTHER" id="PTHR46244">
    <property type="entry name" value="PHOSPHOENOLPYRUVATE-PROTEIN PHOSPHOTRANSFERASE"/>
    <property type="match status" value="1"/>
</dbReference>
<evidence type="ECO:0000256" key="2">
    <source>
        <dbReference type="ARBA" id="ARBA00001946"/>
    </source>
</evidence>
<evidence type="ECO:0000256" key="11">
    <source>
        <dbReference type="ARBA" id="ARBA00022679"/>
    </source>
</evidence>
<dbReference type="EC" id="2.7.3.9" evidence="6 17"/>
<dbReference type="GO" id="GO:0016301">
    <property type="term" value="F:kinase activity"/>
    <property type="evidence" value="ECO:0007669"/>
    <property type="project" value="UniProtKB-KW"/>
</dbReference>
<dbReference type="Gene3D" id="3.50.30.10">
    <property type="entry name" value="Phosphohistidine domain"/>
    <property type="match status" value="1"/>
</dbReference>
<evidence type="ECO:0000256" key="5">
    <source>
        <dbReference type="ARBA" id="ARBA00007837"/>
    </source>
</evidence>
<evidence type="ECO:0000256" key="3">
    <source>
        <dbReference type="ARBA" id="ARBA00002728"/>
    </source>
</evidence>
<keyword evidence="13 17" id="KW-0479">Metal-binding</keyword>
<feature type="binding site" evidence="19">
    <location>
        <begin position="460"/>
        <end position="461"/>
    </location>
    <ligand>
        <name>phosphoenolpyruvate</name>
        <dbReference type="ChEBI" id="CHEBI:58702"/>
    </ligand>
</feature>
<dbReference type="NCBIfam" id="TIGR01417">
    <property type="entry name" value="PTS_I_fam"/>
    <property type="match status" value="1"/>
</dbReference>
<dbReference type="SUPFAM" id="SSF52009">
    <property type="entry name" value="Phosphohistidine domain"/>
    <property type="match status" value="1"/>
</dbReference>
<protein>
    <recommendedName>
        <fullName evidence="7 17">Phosphoenolpyruvate-protein phosphotransferase</fullName>
        <ecNumber evidence="6 17">2.7.3.9</ecNumber>
    </recommendedName>
    <alternativeName>
        <fullName evidence="16 17">Phosphotransferase system, enzyme I</fullName>
    </alternativeName>
</protein>
<comment type="cofactor">
    <cofactor evidence="2 17 20">
        <name>Mg(2+)</name>
        <dbReference type="ChEBI" id="CHEBI:18420"/>
    </cofactor>
</comment>
<comment type="subcellular location">
    <subcellularLocation>
        <location evidence="4 17">Cytoplasm</location>
    </subcellularLocation>
</comment>
<dbReference type="RefSeq" id="WP_168878128.1">
    <property type="nucleotide sequence ID" value="NZ_JABAIM010000004.1"/>
</dbReference>
<comment type="catalytic activity">
    <reaction evidence="1 17">
        <text>L-histidyl-[protein] + phosphoenolpyruvate = N(pros)-phospho-L-histidyl-[protein] + pyruvate</text>
        <dbReference type="Rhea" id="RHEA:23880"/>
        <dbReference type="Rhea" id="RHEA-COMP:9745"/>
        <dbReference type="Rhea" id="RHEA-COMP:9746"/>
        <dbReference type="ChEBI" id="CHEBI:15361"/>
        <dbReference type="ChEBI" id="CHEBI:29979"/>
        <dbReference type="ChEBI" id="CHEBI:58702"/>
        <dbReference type="ChEBI" id="CHEBI:64837"/>
        <dbReference type="EC" id="2.7.3.9"/>
    </reaction>
</comment>
<dbReference type="InterPro" id="IPR008731">
    <property type="entry name" value="PTS_EIN"/>
</dbReference>
<evidence type="ECO:0000256" key="7">
    <source>
        <dbReference type="ARBA" id="ARBA00016544"/>
    </source>
</evidence>
<dbReference type="Pfam" id="PF05524">
    <property type="entry name" value="PEP-utilisers_N"/>
    <property type="match status" value="1"/>
</dbReference>
<feature type="binding site" evidence="19">
    <location>
        <position position="471"/>
    </location>
    <ligand>
        <name>phosphoenolpyruvate</name>
        <dbReference type="ChEBI" id="CHEBI:58702"/>
    </ligand>
</feature>
<keyword evidence="24" id="KW-0670">Pyruvate</keyword>
<feature type="binding site" evidence="19">
    <location>
        <position position="338"/>
    </location>
    <ligand>
        <name>phosphoenolpyruvate</name>
        <dbReference type="ChEBI" id="CHEBI:58702"/>
    </ligand>
</feature>
<feature type="domain" description="PEP-utilising enzyme mobile" evidence="21">
    <location>
        <begin position="160"/>
        <end position="231"/>
    </location>
</feature>
<gene>
    <name evidence="24" type="primary">ptsP</name>
    <name evidence="24" type="ORF">HF682_14880</name>
</gene>